<gene>
    <name evidence="2" type="ORF">FA727_09535</name>
</gene>
<accession>A0A4U1DB84</accession>
<dbReference type="Proteomes" id="UP000307756">
    <property type="component" value="Unassembled WGS sequence"/>
</dbReference>
<evidence type="ECO:0000313" key="3">
    <source>
        <dbReference type="Proteomes" id="UP000307756"/>
    </source>
</evidence>
<feature type="domain" description="Helicase Helix-turn-helix" evidence="1">
    <location>
        <begin position="254"/>
        <end position="341"/>
    </location>
</feature>
<keyword evidence="3" id="KW-1185">Reference proteome</keyword>
<dbReference type="InterPro" id="IPR029491">
    <property type="entry name" value="Helicase_HTH"/>
</dbReference>
<dbReference type="Pfam" id="PF14493">
    <property type="entry name" value="HTH_40"/>
    <property type="match status" value="1"/>
</dbReference>
<reference evidence="2 3" key="1">
    <citation type="journal article" date="2011" name="J. Microbiol.">
        <title>Bacillus kyonggiensis sp. nov., isolated from soil of a lettuce field.</title>
        <authorList>
            <person name="Dong K."/>
            <person name="Lee S."/>
        </authorList>
    </citation>
    <scope>NUCLEOTIDE SEQUENCE [LARGE SCALE GENOMIC DNA]</scope>
    <source>
        <strain evidence="2 3">NB22</strain>
    </source>
</reference>
<name>A0A4U1DB84_9BACI</name>
<organism evidence="2 3">
    <name type="scientific">Robertmurraya kyonggiensis</name>
    <dbReference type="NCBI Taxonomy" id="1037680"/>
    <lineage>
        <taxon>Bacteria</taxon>
        <taxon>Bacillati</taxon>
        <taxon>Bacillota</taxon>
        <taxon>Bacilli</taxon>
        <taxon>Bacillales</taxon>
        <taxon>Bacillaceae</taxon>
        <taxon>Robertmurraya</taxon>
    </lineage>
</organism>
<dbReference type="EMBL" id="SWBM01000001">
    <property type="protein sequence ID" value="TKC19754.1"/>
    <property type="molecule type" value="Genomic_DNA"/>
</dbReference>
<dbReference type="PIRSF" id="PIRSF021350">
    <property type="entry name" value="UCP021350"/>
    <property type="match status" value="1"/>
</dbReference>
<comment type="caution">
    <text evidence="2">The sequence shown here is derived from an EMBL/GenBank/DDBJ whole genome shotgun (WGS) entry which is preliminary data.</text>
</comment>
<evidence type="ECO:0000313" key="2">
    <source>
        <dbReference type="EMBL" id="TKC19754.1"/>
    </source>
</evidence>
<evidence type="ECO:0000259" key="1">
    <source>
        <dbReference type="Pfam" id="PF14493"/>
    </source>
</evidence>
<sequence length="348" mass="40523">MSTPFLEYVVLHCLHKLNGERTIYSIYHLLSGKKSSQTIQDAHLFQLTKFFKTYSSITRNQFDEIVNSLVEQSMIFETGEQYYVVSESGFEALKTTYPFLSFLDGWHFQEGDLFWERLSLLVQVASHLSEHEVKYVPIQRNRHVQAWIKSFLRQCNVPRAKLSRSLYEELIACFTHVSEIDPAVVVIRLTGFQTIGLTEKQASDTLMLEPTLYHYQFYALIHDMMNKIQSNRTRFPLLAIVLSDLQTNVPLTESTKKTYDLLNKGFSLEEIGKIRNLKVNTIQDHIVELALQIDSFDITPFIEGEKIKHIIAAKNKTTSKQLRYIKELVPDTTYFEIRLVMTKYGDER</sequence>
<dbReference type="InterPro" id="IPR008308">
    <property type="entry name" value="YpbB-like"/>
</dbReference>
<dbReference type="AlphaFoldDB" id="A0A4U1DB84"/>
<proteinExistence type="predicted"/>
<protein>
    <submittedName>
        <fullName evidence="2">RQC domain-containing protein</fullName>
    </submittedName>
</protein>